<gene>
    <name evidence="2" type="ORF">K7862_09845</name>
</gene>
<organism evidence="2 3">
    <name type="scientific">Actinacidiphila acidipaludis</name>
    <dbReference type="NCBI Taxonomy" id="2873382"/>
    <lineage>
        <taxon>Bacteria</taxon>
        <taxon>Bacillati</taxon>
        <taxon>Actinomycetota</taxon>
        <taxon>Actinomycetes</taxon>
        <taxon>Kitasatosporales</taxon>
        <taxon>Streptomycetaceae</taxon>
        <taxon>Actinacidiphila</taxon>
    </lineage>
</organism>
<feature type="transmembrane region" description="Helical" evidence="1">
    <location>
        <begin position="20"/>
        <end position="44"/>
    </location>
</feature>
<dbReference type="PANTHER" id="PTHR37305">
    <property type="entry name" value="INTEGRAL MEMBRANE PROTEIN-RELATED"/>
    <property type="match status" value="1"/>
</dbReference>
<keyword evidence="3" id="KW-1185">Reference proteome</keyword>
<dbReference type="RefSeq" id="WP_222962077.1">
    <property type="nucleotide sequence ID" value="NZ_JAINZZ010000008.1"/>
</dbReference>
<feature type="transmembrane region" description="Helical" evidence="1">
    <location>
        <begin position="159"/>
        <end position="183"/>
    </location>
</feature>
<name>A0ABS7Q443_9ACTN</name>
<keyword evidence="1" id="KW-0812">Transmembrane</keyword>
<feature type="transmembrane region" description="Helical" evidence="1">
    <location>
        <begin position="254"/>
        <end position="275"/>
    </location>
</feature>
<keyword evidence="1" id="KW-0472">Membrane</keyword>
<dbReference type="Proteomes" id="UP000778578">
    <property type="component" value="Unassembled WGS sequence"/>
</dbReference>
<dbReference type="PANTHER" id="PTHR37305:SF1">
    <property type="entry name" value="MEMBRANE PROTEIN"/>
    <property type="match status" value="1"/>
</dbReference>
<evidence type="ECO:0000313" key="3">
    <source>
        <dbReference type="Proteomes" id="UP000778578"/>
    </source>
</evidence>
<sequence length="281" mass="28352">MNGVLRAELLSARKRPGVWVVGGAWAGLALAFGMVVPYIVWLIIRNRPQGSAGDPDKLIGGLLPDRFLSGTVDLYPMFGSALMLILGAVLVGGEYRWGTWGTLLVQRPGRSAAVLGKAAAIAVVLLCVTGAVVACSAAASAGAAALSGRSAPWPDAATLLGGIGAAWLVSMAAASVGMFLAILLRATGAAIGVGLMWLLAVENLVSGLAGVLPALHGPERLLIGPSAGSLATALDPTGKVNSSIPGVVSVSGPVTASIVLAVYVVVFLGLSVRLISRRDMS</sequence>
<accession>A0ABS7Q443</accession>
<protein>
    <submittedName>
        <fullName evidence="2">ABC transporter permease subunit</fullName>
    </submittedName>
</protein>
<feature type="transmembrane region" description="Helical" evidence="1">
    <location>
        <begin position="195"/>
        <end position="215"/>
    </location>
</feature>
<proteinExistence type="predicted"/>
<reference evidence="2 3" key="1">
    <citation type="submission" date="2021-08" db="EMBL/GenBank/DDBJ databases">
        <title>WGS of actinomycetes from Thailand.</title>
        <authorList>
            <person name="Thawai C."/>
        </authorList>
    </citation>
    <scope>NUCLEOTIDE SEQUENCE [LARGE SCALE GENOMIC DNA]</scope>
    <source>
        <strain evidence="2 3">PLK6-54</strain>
    </source>
</reference>
<keyword evidence="1" id="KW-1133">Transmembrane helix</keyword>
<feature type="transmembrane region" description="Helical" evidence="1">
    <location>
        <begin position="74"/>
        <end position="93"/>
    </location>
</feature>
<evidence type="ECO:0000313" key="2">
    <source>
        <dbReference type="EMBL" id="MBY8877928.1"/>
    </source>
</evidence>
<evidence type="ECO:0000256" key="1">
    <source>
        <dbReference type="SAM" id="Phobius"/>
    </source>
</evidence>
<comment type="caution">
    <text evidence="2">The sequence shown here is derived from an EMBL/GenBank/DDBJ whole genome shotgun (WGS) entry which is preliminary data.</text>
</comment>
<dbReference type="Pfam" id="PF12679">
    <property type="entry name" value="ABC2_membrane_2"/>
    <property type="match status" value="1"/>
</dbReference>
<feature type="transmembrane region" description="Helical" evidence="1">
    <location>
        <begin position="114"/>
        <end position="139"/>
    </location>
</feature>
<dbReference type="EMBL" id="JAINZZ010000008">
    <property type="protein sequence ID" value="MBY8877928.1"/>
    <property type="molecule type" value="Genomic_DNA"/>
</dbReference>